<keyword evidence="4" id="KW-0288">FMN</keyword>
<feature type="compositionally biased region" description="Basic and acidic residues" evidence="9">
    <location>
        <begin position="501"/>
        <end position="520"/>
    </location>
</feature>
<dbReference type="Gene3D" id="3.20.20.70">
    <property type="entry name" value="Aldolase class I"/>
    <property type="match status" value="1"/>
</dbReference>
<dbReference type="InterPro" id="IPR001155">
    <property type="entry name" value="OxRdtase_FMN_N"/>
</dbReference>
<dbReference type="Gene3D" id="1.20.1250.20">
    <property type="entry name" value="MFS general substrate transporter like domains"/>
    <property type="match status" value="1"/>
</dbReference>
<dbReference type="PANTHER" id="PTHR43303:SF4">
    <property type="entry name" value="NADPH DEHYDROGENASE C23G7.10C-RELATED"/>
    <property type="match status" value="1"/>
</dbReference>
<keyword evidence="6" id="KW-0560">Oxidoreductase</keyword>
<dbReference type="SUPFAM" id="SSF51395">
    <property type="entry name" value="FMN-linked oxidoreductases"/>
    <property type="match status" value="1"/>
</dbReference>
<evidence type="ECO:0000256" key="1">
    <source>
        <dbReference type="ARBA" id="ARBA00001917"/>
    </source>
</evidence>
<comment type="caution">
    <text evidence="12">The sequence shown here is derived from an EMBL/GenBank/DDBJ whole genome shotgun (WGS) entry which is preliminary data.</text>
</comment>
<evidence type="ECO:0000256" key="9">
    <source>
        <dbReference type="SAM" id="MobiDB-lite"/>
    </source>
</evidence>
<evidence type="ECO:0000313" key="12">
    <source>
        <dbReference type="EMBL" id="RSL83290.1"/>
    </source>
</evidence>
<dbReference type="InterPro" id="IPR021858">
    <property type="entry name" value="Fun_TF"/>
</dbReference>
<keyword evidence="13" id="KW-1185">Reference proteome</keyword>
<dbReference type="InterPro" id="IPR013785">
    <property type="entry name" value="Aldolase_TIM"/>
</dbReference>
<reference evidence="12 13" key="1">
    <citation type="submission" date="2017-06" db="EMBL/GenBank/DDBJ databases">
        <title>Comparative genomic analysis of Ambrosia Fusariam Clade fungi.</title>
        <authorList>
            <person name="Stajich J.E."/>
            <person name="Carrillo J."/>
            <person name="Kijimoto T."/>
            <person name="Eskalen A."/>
            <person name="O'Donnell K."/>
            <person name="Kasson M."/>
        </authorList>
    </citation>
    <scope>NUCLEOTIDE SEQUENCE [LARGE SCALE GENOMIC DNA]</scope>
    <source>
        <strain evidence="12 13">NRRL62606</strain>
    </source>
</reference>
<comment type="cofactor">
    <cofactor evidence="1">
        <name>FMN</name>
        <dbReference type="ChEBI" id="CHEBI:58210"/>
    </cofactor>
</comment>
<feature type="domain" description="NADH:flavin oxidoreductase/NADH oxidase N-terminal" evidence="11">
    <location>
        <begin position="843"/>
        <end position="1182"/>
    </location>
</feature>
<feature type="transmembrane region" description="Helical" evidence="10">
    <location>
        <begin position="268"/>
        <end position="291"/>
    </location>
</feature>
<accession>A0A428S0E8</accession>
<feature type="transmembrane region" description="Helical" evidence="10">
    <location>
        <begin position="407"/>
        <end position="425"/>
    </location>
</feature>
<dbReference type="EMBL" id="NKCL01000086">
    <property type="protein sequence ID" value="RSL83290.1"/>
    <property type="molecule type" value="Genomic_DNA"/>
</dbReference>
<keyword evidence="7" id="KW-0325">Glycoprotein</keyword>
<dbReference type="SUPFAM" id="SSF103473">
    <property type="entry name" value="MFS general substrate transporter"/>
    <property type="match status" value="1"/>
</dbReference>
<dbReference type="GO" id="GO:0022857">
    <property type="term" value="F:transmembrane transporter activity"/>
    <property type="evidence" value="ECO:0007669"/>
    <property type="project" value="InterPro"/>
</dbReference>
<feature type="transmembrane region" description="Helical" evidence="10">
    <location>
        <begin position="337"/>
        <end position="364"/>
    </location>
</feature>
<dbReference type="InterPro" id="IPR001138">
    <property type="entry name" value="Zn2Cys6_DnaBD"/>
</dbReference>
<evidence type="ECO:0000256" key="6">
    <source>
        <dbReference type="ARBA" id="ARBA00023002"/>
    </source>
</evidence>
<dbReference type="GO" id="GO:0000981">
    <property type="term" value="F:DNA-binding transcription factor activity, RNA polymerase II-specific"/>
    <property type="evidence" value="ECO:0007669"/>
    <property type="project" value="InterPro"/>
</dbReference>
<evidence type="ECO:0000256" key="2">
    <source>
        <dbReference type="ARBA" id="ARBA00004141"/>
    </source>
</evidence>
<dbReference type="CDD" id="cd02932">
    <property type="entry name" value="OYE_YqiM_FMN"/>
    <property type="match status" value="1"/>
</dbReference>
<keyword evidence="8" id="KW-0539">Nucleus</keyword>
<evidence type="ECO:0000256" key="3">
    <source>
        <dbReference type="ARBA" id="ARBA00022630"/>
    </source>
</evidence>
<feature type="transmembrane region" description="Helical" evidence="10">
    <location>
        <begin position="226"/>
        <end position="248"/>
    </location>
</feature>
<evidence type="ECO:0000256" key="7">
    <source>
        <dbReference type="ARBA" id="ARBA00023180"/>
    </source>
</evidence>
<dbReference type="InterPro" id="IPR036259">
    <property type="entry name" value="MFS_trans_sf"/>
</dbReference>
<dbReference type="GO" id="GO:0010181">
    <property type="term" value="F:FMN binding"/>
    <property type="evidence" value="ECO:0007669"/>
    <property type="project" value="InterPro"/>
</dbReference>
<feature type="transmembrane region" description="Helical" evidence="10">
    <location>
        <begin position="312"/>
        <end position="331"/>
    </location>
</feature>
<dbReference type="GO" id="GO:0003959">
    <property type="term" value="F:NADPH dehydrogenase activity"/>
    <property type="evidence" value="ECO:0007669"/>
    <property type="project" value="InterPro"/>
</dbReference>
<sequence length="1232" mass="138407">MSEPQTPPGTVHLVDLNQDMHTRHVGGASDIVLNPVPSNDPNDPLNWTPRRKLLALICQNLWDLADMQAVRFFIAPIEALPEISVTDIYFTHERGTYMGIYSFALAGSNYFAPIICGFIAEYQGWRWVFYWPAIFLAFVFVFLFLFMEETNYNRVMVPEASSNVGPSVSEHVLDDKSHPVKETGRTSMAENGEVYAAPKTFIQKMSLWQPSPGQNMVQRALRSLSFLSWPVIFYAGFSYGSYLIWFNVLNATSSIILSGEPYNFKSSMVGLSYTSCCIGVIVGALVSGNFSDWLTIKLARRNNGIMEAEHRLWPFAICVVMVPGSLILWGVGAQHGVHWFGLVFAMGCLAFTSAVGITLSVNYLIDSYHDISGDAIVTVILVRNTMSFAISYGITPWLTDLGYQNCFISAAFVGMTASMVFLVMIKYGKSFRVKSAAKYEELVKGDQAQRVLNAHLKHSEVPKAQQRRKKCDEKLPVCDACSFSKRNCQWPSSSDLLDRRYASHSDSRHREPVNEPKPEHITTPIEDGQIWAGPVQDIQQDAVPIIAHDDSEWIHPLDLVLEAGAAHGAVNHDLELLLSRHFADRYFSLLLLPSCHRGFHDGWLIDIQHLMVTHKSLYYSMLACSASHYMNDESWYRQDLALMYYSKAVKELSTLLATVSRHENHNALLMSVILLYLHGCLGWGTANDIPRHVSAATRIVTLRLLNRPESMPRLFDRLAIESVVYQTFLVTTGLWSDRSELSYDFNPDFWDGAEKLLERSVLFPGNPRALNSPCYRVGFSLDLTTLQQLRNEMGSISVDQYTDFRSIAVDGLPFFTPKQRVPVGTAILSPDNGVMEDTVTPAFHPITIRSKTFQNRIWVAPMCMYSCQDGMFSDFHVMHYGQWAMRGSALITLEATAVTEKGRNTPQDAGLWSDDHIAPLKRVVDMIHSQSQKVAIQLQHAGRKCSVCPPWLGLRLVPDAYGGFSKDVQGPTAEPWNENYATPSEMTEEEILETIEAYGKAAARAVRAGIDVIAIHGAHGYLIHSFASPATNRRTDRWGGGFEGRTRFGIEVVKSVRRNIPKNMPLFWKISAVDWLPAGKGWELEDTLRYVPILAREGVDLFDISSGGTDRHQQVQLGQQYQVPFAKAVKDLKLPNVFVGAVGWIRDGETVHDILSNNKADVVHVAREFLRDPNFVQRVALSTNTEVTWVDQYHRAPMNKKYVESTTTISTDRKALDNVTQTHENQASNKIQ</sequence>
<feature type="transmembrane region" description="Helical" evidence="10">
    <location>
        <begin position="128"/>
        <end position="146"/>
    </location>
</feature>
<dbReference type="Pfam" id="PF11951">
    <property type="entry name" value="Fungal_trans_2"/>
    <property type="match status" value="1"/>
</dbReference>
<dbReference type="PANTHER" id="PTHR43303">
    <property type="entry name" value="NADPH DEHYDROGENASE C23G7.10C-RELATED"/>
    <property type="match status" value="1"/>
</dbReference>
<keyword evidence="10" id="KW-1133">Transmembrane helix</keyword>
<keyword evidence="10" id="KW-0812">Transmembrane</keyword>
<evidence type="ECO:0000313" key="13">
    <source>
        <dbReference type="Proteomes" id="UP000287972"/>
    </source>
</evidence>
<dbReference type="GO" id="GO:0050661">
    <property type="term" value="F:NADP binding"/>
    <property type="evidence" value="ECO:0007669"/>
    <property type="project" value="InterPro"/>
</dbReference>
<gene>
    <name evidence="12" type="ORF">CEP51_004620</name>
</gene>
<keyword evidence="3" id="KW-0285">Flavoprotein</keyword>
<evidence type="ECO:0000256" key="8">
    <source>
        <dbReference type="ARBA" id="ARBA00023242"/>
    </source>
</evidence>
<dbReference type="Pfam" id="PF00724">
    <property type="entry name" value="Oxidored_FMN"/>
    <property type="match status" value="1"/>
</dbReference>
<dbReference type="InterPro" id="IPR011701">
    <property type="entry name" value="MFS"/>
</dbReference>
<dbReference type="Pfam" id="PF07690">
    <property type="entry name" value="MFS_1"/>
    <property type="match status" value="1"/>
</dbReference>
<dbReference type="GO" id="GO:0008270">
    <property type="term" value="F:zinc ion binding"/>
    <property type="evidence" value="ECO:0007669"/>
    <property type="project" value="InterPro"/>
</dbReference>
<keyword evidence="10" id="KW-0472">Membrane</keyword>
<dbReference type="CDD" id="cd00067">
    <property type="entry name" value="GAL4"/>
    <property type="match status" value="1"/>
</dbReference>
<name>A0A428S0E8_9HYPO</name>
<keyword evidence="5" id="KW-0521">NADP</keyword>
<dbReference type="GO" id="GO:0016020">
    <property type="term" value="C:membrane"/>
    <property type="evidence" value="ECO:0007669"/>
    <property type="project" value="UniProtKB-SubCell"/>
</dbReference>
<proteinExistence type="predicted"/>
<comment type="subcellular location">
    <subcellularLocation>
        <location evidence="2">Membrane</location>
        <topology evidence="2">Multi-pass membrane protein</topology>
    </subcellularLocation>
</comment>
<dbReference type="AlphaFoldDB" id="A0A428S0E8"/>
<protein>
    <recommendedName>
        <fullName evidence="11">NADH:flavin oxidoreductase/NADH oxidase N-terminal domain-containing protein</fullName>
    </recommendedName>
</protein>
<dbReference type="InterPro" id="IPR044152">
    <property type="entry name" value="YqjM-like"/>
</dbReference>
<organism evidence="12 13">
    <name type="scientific">Fusarium floridanum</name>
    <dbReference type="NCBI Taxonomy" id="1325733"/>
    <lineage>
        <taxon>Eukaryota</taxon>
        <taxon>Fungi</taxon>
        <taxon>Dikarya</taxon>
        <taxon>Ascomycota</taxon>
        <taxon>Pezizomycotina</taxon>
        <taxon>Sordariomycetes</taxon>
        <taxon>Hypocreomycetidae</taxon>
        <taxon>Hypocreales</taxon>
        <taxon>Nectriaceae</taxon>
        <taxon>Fusarium</taxon>
        <taxon>Fusarium solani species complex</taxon>
    </lineage>
</organism>
<evidence type="ECO:0000256" key="4">
    <source>
        <dbReference type="ARBA" id="ARBA00022643"/>
    </source>
</evidence>
<feature type="transmembrane region" description="Helical" evidence="10">
    <location>
        <begin position="100"/>
        <end position="122"/>
    </location>
</feature>
<evidence type="ECO:0000256" key="5">
    <source>
        <dbReference type="ARBA" id="ARBA00022857"/>
    </source>
</evidence>
<dbReference type="Proteomes" id="UP000287972">
    <property type="component" value="Unassembled WGS sequence"/>
</dbReference>
<feature type="region of interest" description="Disordered" evidence="9">
    <location>
        <begin position="501"/>
        <end position="521"/>
    </location>
</feature>
<evidence type="ECO:0000259" key="11">
    <source>
        <dbReference type="Pfam" id="PF00724"/>
    </source>
</evidence>
<evidence type="ECO:0000256" key="10">
    <source>
        <dbReference type="SAM" id="Phobius"/>
    </source>
</evidence>